<feature type="region of interest" description="Disordered" evidence="1">
    <location>
        <begin position="483"/>
        <end position="502"/>
    </location>
</feature>
<dbReference type="Pfam" id="PF13676">
    <property type="entry name" value="TIR_2"/>
    <property type="match status" value="1"/>
</dbReference>
<dbReference type="SUPFAM" id="SSF52540">
    <property type="entry name" value="P-loop containing nucleoside triphosphate hydrolases"/>
    <property type="match status" value="1"/>
</dbReference>
<dbReference type="PROSITE" id="PS50104">
    <property type="entry name" value="TIR"/>
    <property type="match status" value="1"/>
</dbReference>
<comment type="caution">
    <text evidence="3">The sequence shown here is derived from an EMBL/GenBank/DDBJ whole genome shotgun (WGS) entry which is preliminary data.</text>
</comment>
<sequence>MLQPIYDVFLSVSGADREPGRELAAELRALGLRVFVDEDRIEPFTSITASIQDALRTAKTLVAYYSADYAARPACQRELMTAFLAGQWEGDPCGRIMVINPEPGTDHLRPVQLADAKFALPATGVAEIARLVAKTATGIEGSIGEVPPATRPRWSARRSGCMRNFTGRYRELWDLHTALHAADFPLIQETARGPFVSVRGLPGAGKTALVTAYAWRFAAAFPGGIHWVSLAGANADPDALRERYTRELRRVAGEIDIDLRTVPDDHVADAVARRLRCAGAASLWVIDDMPDGLGPAVLDLLPLPAESGARTVLISEEDAFGDLFPVVRVGPLPVLDAVGLLDGYRLPDGDTDSQARNSVVLGLGGNAGALVAVGEHLRDRHGLSSYSSIAAEVDTVGDLANAVFGGVRRLLERMGPAELALLRLADRSGGNVFPARLLAALLPSLTTTEVGTALKRLSSRSAASRVGATWWLDPLVVRAARVGSSARPGSPRRRDAESHRLS</sequence>
<dbReference type="InterPro" id="IPR027417">
    <property type="entry name" value="P-loop_NTPase"/>
</dbReference>
<evidence type="ECO:0000313" key="4">
    <source>
        <dbReference type="Proteomes" id="UP001595839"/>
    </source>
</evidence>
<proteinExistence type="predicted"/>
<gene>
    <name evidence="3" type="ORF">ACFPIH_52100</name>
</gene>
<evidence type="ECO:0000259" key="2">
    <source>
        <dbReference type="PROSITE" id="PS50104"/>
    </source>
</evidence>
<dbReference type="InterPro" id="IPR035897">
    <property type="entry name" value="Toll_tir_struct_dom_sf"/>
</dbReference>
<dbReference type="RefSeq" id="WP_381186730.1">
    <property type="nucleotide sequence ID" value="NZ_JBHSFK010000062.1"/>
</dbReference>
<dbReference type="Gene3D" id="3.40.50.10140">
    <property type="entry name" value="Toll/interleukin-1 receptor homology (TIR) domain"/>
    <property type="match status" value="1"/>
</dbReference>
<dbReference type="Gene3D" id="3.40.50.300">
    <property type="entry name" value="P-loop containing nucleotide triphosphate hydrolases"/>
    <property type="match status" value="1"/>
</dbReference>
<feature type="compositionally biased region" description="Basic and acidic residues" evidence="1">
    <location>
        <begin position="492"/>
        <end position="502"/>
    </location>
</feature>
<keyword evidence="4" id="KW-1185">Reference proteome</keyword>
<evidence type="ECO:0000313" key="3">
    <source>
        <dbReference type="EMBL" id="MFC4507855.1"/>
    </source>
</evidence>
<accession>A0ABV9B7Z6</accession>
<organism evidence="3 4">
    <name type="scientific">Streptomyces vulcanius</name>
    <dbReference type="NCBI Taxonomy" id="1441876"/>
    <lineage>
        <taxon>Bacteria</taxon>
        <taxon>Bacillati</taxon>
        <taxon>Actinomycetota</taxon>
        <taxon>Actinomycetes</taxon>
        <taxon>Kitasatosporales</taxon>
        <taxon>Streptomycetaceae</taxon>
        <taxon>Streptomyces</taxon>
    </lineage>
</organism>
<protein>
    <submittedName>
        <fullName evidence="3">TIR domain-containing protein</fullName>
    </submittedName>
</protein>
<dbReference type="Proteomes" id="UP001595839">
    <property type="component" value="Unassembled WGS sequence"/>
</dbReference>
<evidence type="ECO:0000256" key="1">
    <source>
        <dbReference type="SAM" id="MobiDB-lite"/>
    </source>
</evidence>
<dbReference type="EMBL" id="JBHSFK010000062">
    <property type="protein sequence ID" value="MFC4507855.1"/>
    <property type="molecule type" value="Genomic_DNA"/>
</dbReference>
<dbReference type="SUPFAM" id="SSF52200">
    <property type="entry name" value="Toll/Interleukin receptor TIR domain"/>
    <property type="match status" value="1"/>
</dbReference>
<dbReference type="InterPro" id="IPR000157">
    <property type="entry name" value="TIR_dom"/>
</dbReference>
<feature type="domain" description="TIR" evidence="2">
    <location>
        <begin position="4"/>
        <end position="136"/>
    </location>
</feature>
<reference evidence="4" key="1">
    <citation type="journal article" date="2019" name="Int. J. Syst. Evol. Microbiol.">
        <title>The Global Catalogue of Microorganisms (GCM) 10K type strain sequencing project: providing services to taxonomists for standard genome sequencing and annotation.</title>
        <authorList>
            <consortium name="The Broad Institute Genomics Platform"/>
            <consortium name="The Broad Institute Genome Sequencing Center for Infectious Disease"/>
            <person name="Wu L."/>
            <person name="Ma J."/>
        </authorList>
    </citation>
    <scope>NUCLEOTIDE SEQUENCE [LARGE SCALE GENOMIC DNA]</scope>
    <source>
        <strain evidence="4">CGMCC 4.7177</strain>
    </source>
</reference>
<name>A0ABV9B7Z6_9ACTN</name>